<feature type="transmembrane region" description="Helical" evidence="2">
    <location>
        <begin position="95"/>
        <end position="115"/>
    </location>
</feature>
<dbReference type="EMBL" id="FPLJ01000052">
    <property type="protein sequence ID" value="SGY91725.1"/>
    <property type="molecule type" value="Genomic_DNA"/>
</dbReference>
<feature type="transmembrane region" description="Helical" evidence="2">
    <location>
        <begin position="6"/>
        <end position="25"/>
    </location>
</feature>
<reference evidence="3 5" key="2">
    <citation type="submission" date="2016-11" db="EMBL/GenBank/DDBJ databases">
        <authorList>
            <person name="Klemetsen T."/>
        </authorList>
    </citation>
    <scope>NUCLEOTIDE SEQUENCE [LARGE SCALE GENOMIC DNA]</scope>
    <source>
        <strain evidence="3">MT 2528</strain>
    </source>
</reference>
<dbReference type="Proteomes" id="UP000183794">
    <property type="component" value="Unassembled WGS sequence"/>
</dbReference>
<comment type="similarity">
    <text evidence="1">Belongs to the YggT family.</text>
</comment>
<keyword evidence="2" id="KW-0472">Membrane</keyword>
<feature type="transmembrane region" description="Helical" evidence="2">
    <location>
        <begin position="148"/>
        <end position="173"/>
    </location>
</feature>
<gene>
    <name evidence="3" type="ORF">MT2528_2232</name>
    <name evidence="4" type="ORF">NVI5450_2432</name>
</gene>
<sequence length="181" mass="19794">MNAANFLVSILFETYILIILLRVWLQMARADFYNPMSQFIVKATQPVVGPLRRVLPSLGGLDLASVVFAYAVACAMIYTLFGLQTGAVAPIQDVLILAAIKLVKQCFSLVFYVLILRAILSWVSQGNSPVENVLSQLSEPILTPIRRFIPAIGGLDLSMLVAILGLQFLQILIGDLTGLPF</sequence>
<keyword evidence="5" id="KW-1185">Reference proteome</keyword>
<dbReference type="RefSeq" id="WP_075499478.1">
    <property type="nucleotide sequence ID" value="NZ_CAWRCN010000055.1"/>
</dbReference>
<dbReference type="AlphaFoldDB" id="A0A1L0DRK7"/>
<evidence type="ECO:0000256" key="2">
    <source>
        <dbReference type="SAM" id="Phobius"/>
    </source>
</evidence>
<dbReference type="OrthoDB" id="9806665at2"/>
<protein>
    <submittedName>
        <fullName evidence="4">Predicted integral membrane protein</fullName>
    </submittedName>
</protein>
<evidence type="ECO:0000313" key="6">
    <source>
        <dbReference type="Proteomes" id="UP000183794"/>
    </source>
</evidence>
<dbReference type="PANTHER" id="PTHR33219">
    <property type="entry name" value="YLMG HOMOLOG PROTEIN 2, CHLOROPLASTIC"/>
    <property type="match status" value="1"/>
</dbReference>
<accession>A0A1L0DRK7</accession>
<dbReference type="EMBL" id="FPLD01000065">
    <property type="protein sequence ID" value="SGZ01434.1"/>
    <property type="molecule type" value="Genomic_DNA"/>
</dbReference>
<evidence type="ECO:0000313" key="5">
    <source>
        <dbReference type="Proteomes" id="UP000182660"/>
    </source>
</evidence>
<name>A0A1L0DRK7_9GAMM</name>
<dbReference type="InterPro" id="IPR003425">
    <property type="entry name" value="CCB3/YggT"/>
</dbReference>
<evidence type="ECO:0000313" key="4">
    <source>
        <dbReference type="EMBL" id="SGZ01434.1"/>
    </source>
</evidence>
<dbReference type="PANTHER" id="PTHR33219:SF14">
    <property type="entry name" value="PROTEIN COFACTOR ASSEMBLY OF COMPLEX C SUBUNIT B CCB3, CHLOROPLASTIC-RELATED"/>
    <property type="match status" value="1"/>
</dbReference>
<organism evidence="4 6">
    <name type="scientific">Moritella viscosa</name>
    <dbReference type="NCBI Taxonomy" id="80854"/>
    <lineage>
        <taxon>Bacteria</taxon>
        <taxon>Pseudomonadati</taxon>
        <taxon>Pseudomonadota</taxon>
        <taxon>Gammaproteobacteria</taxon>
        <taxon>Alteromonadales</taxon>
        <taxon>Moritellaceae</taxon>
        <taxon>Moritella</taxon>
    </lineage>
</organism>
<feature type="transmembrane region" description="Helical" evidence="2">
    <location>
        <begin position="61"/>
        <end position="83"/>
    </location>
</feature>
<dbReference type="GO" id="GO:0016020">
    <property type="term" value="C:membrane"/>
    <property type="evidence" value="ECO:0007669"/>
    <property type="project" value="InterPro"/>
</dbReference>
<evidence type="ECO:0000256" key="1">
    <source>
        <dbReference type="ARBA" id="ARBA00010894"/>
    </source>
</evidence>
<proteinExistence type="inferred from homology"/>
<dbReference type="Pfam" id="PF02325">
    <property type="entry name" value="CCB3_YggT"/>
    <property type="match status" value="2"/>
</dbReference>
<keyword evidence="2" id="KW-0812">Transmembrane</keyword>
<keyword evidence="2" id="KW-1133">Transmembrane helix</keyword>
<evidence type="ECO:0000313" key="3">
    <source>
        <dbReference type="EMBL" id="SGY91725.1"/>
    </source>
</evidence>
<reference evidence="4 6" key="1">
    <citation type="submission" date="2016-11" db="EMBL/GenBank/DDBJ databases">
        <authorList>
            <person name="Jaros S."/>
            <person name="Januszkiewicz K."/>
            <person name="Wedrychowicz H."/>
        </authorList>
    </citation>
    <scope>NUCLEOTIDE SEQUENCE [LARGE SCALE GENOMIC DNA]</scope>
    <source>
        <strain evidence="4">NVI 5450</strain>
    </source>
</reference>
<dbReference type="Proteomes" id="UP000182660">
    <property type="component" value="Unassembled WGS sequence"/>
</dbReference>